<keyword evidence="1" id="KW-0812">Transmembrane</keyword>
<dbReference type="AlphaFoldDB" id="A0A2L2XFQ8"/>
<dbReference type="RefSeq" id="WP_104373007.1">
    <property type="nucleotide sequence ID" value="NZ_BFAV01000150.1"/>
</dbReference>
<feature type="transmembrane region" description="Helical" evidence="1">
    <location>
        <begin position="6"/>
        <end position="24"/>
    </location>
</feature>
<gene>
    <name evidence="3" type="ORF">DCCM_3964</name>
</gene>
<comment type="caution">
    <text evidence="3">The sequence shown here is derived from an EMBL/GenBank/DDBJ whole genome shotgun (WGS) entry which is preliminary data.</text>
</comment>
<dbReference type="Proteomes" id="UP000239549">
    <property type="component" value="Unassembled WGS sequence"/>
</dbReference>
<dbReference type="OrthoDB" id="9804799at2"/>
<feature type="transmembrane region" description="Helical" evidence="1">
    <location>
        <begin position="109"/>
        <end position="127"/>
    </location>
</feature>
<proteinExistence type="predicted"/>
<sequence length="542" mass="60522">MDILQLSLSASVLIVAVVIIRALTLRKLPKNTFLVLWGVVICRLLIPFSIPSRFSFYTGVDMAKHLLAGKTAVSFPMEMTGIPNMVNMPEAGERVGMGAAPVSVSPVEIIWLIGMCACALFFIVAYIKCCREFKMSLPVENDFAALWLREHPLRRPVQIRQSGCIKAPLTYGVFRPVILLPRKTDWTAETKLRYILTHEFVHIRRFDTLTKLVLTAIVCVHWFNPFVWVMYVLANRDIELSCDETVVRTFGETTKSAYALTLIGLEEKKNRLNPLVNNFSKNAIEERVVSIMELKKSSRIMIAAAILLVAGTVIIFATSRVSQANSGSSQQSLNKTNTNILKNTSEISGEILTFFNDLGCKYELRFIPQYAENGVFASWNDVLLYLYKSGYSRGGAMKIEDVEQNIHSIFGTKAVITHQSTEDFTLAGNRYIPGGIAYSGNSAYEVVALEKLSKGNHYRAELLQYNYGTTGTNDDPGLTSNTHILGGMGQWENGDWKNKAIIADLIESQNTKELISSRSIDITFSMNESNNEITLNSVAVKY</sequence>
<dbReference type="EMBL" id="BFAV01000150">
    <property type="protein sequence ID" value="GBF34844.1"/>
    <property type="molecule type" value="Genomic_DNA"/>
</dbReference>
<feature type="transmembrane region" description="Helical" evidence="1">
    <location>
        <begin position="212"/>
        <end position="234"/>
    </location>
</feature>
<feature type="transmembrane region" description="Helical" evidence="1">
    <location>
        <begin position="31"/>
        <end position="50"/>
    </location>
</feature>
<dbReference type="PANTHER" id="PTHR34978">
    <property type="entry name" value="POSSIBLE SENSOR-TRANSDUCER PROTEIN BLAR"/>
    <property type="match status" value="1"/>
</dbReference>
<keyword evidence="4" id="KW-1185">Reference proteome</keyword>
<evidence type="ECO:0000259" key="2">
    <source>
        <dbReference type="Pfam" id="PF05569"/>
    </source>
</evidence>
<dbReference type="CDD" id="cd07341">
    <property type="entry name" value="M56_BlaR1_MecR1_like"/>
    <property type="match status" value="1"/>
</dbReference>
<keyword evidence="1" id="KW-0472">Membrane</keyword>
<dbReference type="PANTHER" id="PTHR34978:SF3">
    <property type="entry name" value="SLR0241 PROTEIN"/>
    <property type="match status" value="1"/>
</dbReference>
<keyword evidence="1" id="KW-1133">Transmembrane helix</keyword>
<dbReference type="InterPro" id="IPR052173">
    <property type="entry name" value="Beta-lactam_resp_regulator"/>
</dbReference>
<dbReference type="InterPro" id="IPR008756">
    <property type="entry name" value="Peptidase_M56"/>
</dbReference>
<feature type="domain" description="Peptidase M56" evidence="2">
    <location>
        <begin position="3"/>
        <end position="290"/>
    </location>
</feature>
<dbReference type="Pfam" id="PF05569">
    <property type="entry name" value="Peptidase_M56"/>
    <property type="match status" value="1"/>
</dbReference>
<evidence type="ECO:0000313" key="4">
    <source>
        <dbReference type="Proteomes" id="UP000239549"/>
    </source>
</evidence>
<accession>A0A2L2XFQ8</accession>
<feature type="transmembrane region" description="Helical" evidence="1">
    <location>
        <begin position="300"/>
        <end position="318"/>
    </location>
</feature>
<evidence type="ECO:0000256" key="1">
    <source>
        <dbReference type="SAM" id="Phobius"/>
    </source>
</evidence>
<reference evidence="4" key="1">
    <citation type="submission" date="2018-02" db="EMBL/GenBank/DDBJ databases">
        <title>Genome sequence of Desulfocucumis palustris strain NAW-5.</title>
        <authorList>
            <person name="Watanabe M."/>
            <person name="Kojima H."/>
            <person name="Fukui M."/>
        </authorList>
    </citation>
    <scope>NUCLEOTIDE SEQUENCE [LARGE SCALE GENOMIC DNA]</scope>
    <source>
        <strain evidence="4">NAW-5</strain>
    </source>
</reference>
<organism evidence="3 4">
    <name type="scientific">Desulfocucumis palustris</name>
    <dbReference type="NCBI Taxonomy" id="1898651"/>
    <lineage>
        <taxon>Bacteria</taxon>
        <taxon>Bacillati</taxon>
        <taxon>Bacillota</taxon>
        <taxon>Clostridia</taxon>
        <taxon>Eubacteriales</taxon>
        <taxon>Desulfocucumaceae</taxon>
        <taxon>Desulfocucumis</taxon>
    </lineage>
</organism>
<protein>
    <submittedName>
        <fullName evidence="3">Regulatory sensor-transducer</fullName>
    </submittedName>
</protein>
<name>A0A2L2XFQ8_9FIRM</name>
<evidence type="ECO:0000313" key="3">
    <source>
        <dbReference type="EMBL" id="GBF34844.1"/>
    </source>
</evidence>